<proteinExistence type="inferred from homology"/>
<dbReference type="NCBIfam" id="TIGR00756">
    <property type="entry name" value="PPR"/>
    <property type="match status" value="1"/>
</dbReference>
<gene>
    <name evidence="7" type="ORF">FN846DRAFT_958442</name>
</gene>
<evidence type="ECO:0000256" key="6">
    <source>
        <dbReference type="SAM" id="MobiDB-lite"/>
    </source>
</evidence>
<evidence type="ECO:0000256" key="4">
    <source>
        <dbReference type="ARBA" id="ARBA00044511"/>
    </source>
</evidence>
<name>A0A5J5EQM1_9PEZI</name>
<feature type="compositionally biased region" description="Pro residues" evidence="6">
    <location>
        <begin position="620"/>
        <end position="634"/>
    </location>
</feature>
<dbReference type="EMBL" id="VXIS01000151">
    <property type="protein sequence ID" value="KAA8900657.1"/>
    <property type="molecule type" value="Genomic_DNA"/>
</dbReference>
<dbReference type="InParanoid" id="A0A5J5EQM1"/>
<evidence type="ECO:0008006" key="9">
    <source>
        <dbReference type="Google" id="ProtNLM"/>
    </source>
</evidence>
<feature type="region of interest" description="Disordered" evidence="6">
    <location>
        <begin position="595"/>
        <end position="634"/>
    </location>
</feature>
<comment type="similarity">
    <text evidence="1">Belongs to the CCM1 family.</text>
</comment>
<dbReference type="PANTHER" id="PTHR47447:SF23">
    <property type="entry name" value="PENTACOTRIPEPTIDE-REPEAT REGION OF PRORP DOMAIN-CONTAINING PROTEIN"/>
    <property type="match status" value="1"/>
</dbReference>
<dbReference type="InterPro" id="IPR002885">
    <property type="entry name" value="PPR_rpt"/>
</dbReference>
<dbReference type="Gene3D" id="1.25.40.10">
    <property type="entry name" value="Tetratricopeptide repeat domain"/>
    <property type="match status" value="2"/>
</dbReference>
<comment type="caution">
    <text evidence="7">The sequence shown here is derived from an EMBL/GenBank/DDBJ whole genome shotgun (WGS) entry which is preliminary data.</text>
</comment>
<evidence type="ECO:0000256" key="5">
    <source>
        <dbReference type="PROSITE-ProRule" id="PRU00708"/>
    </source>
</evidence>
<reference evidence="7 8" key="1">
    <citation type="submission" date="2019-09" db="EMBL/GenBank/DDBJ databases">
        <title>Draft genome of the ectomycorrhizal ascomycete Sphaerosporella brunnea.</title>
        <authorList>
            <consortium name="DOE Joint Genome Institute"/>
            <person name="Benucci G.M."/>
            <person name="Marozzi G."/>
            <person name="Antonielli L."/>
            <person name="Sanchez S."/>
            <person name="Marco P."/>
            <person name="Wang X."/>
            <person name="Falini L.B."/>
            <person name="Barry K."/>
            <person name="Haridas S."/>
            <person name="Lipzen A."/>
            <person name="Labutti K."/>
            <person name="Grigoriev I.V."/>
            <person name="Murat C."/>
            <person name="Martin F."/>
            <person name="Albertini E."/>
            <person name="Donnini D."/>
            <person name="Bonito G."/>
        </authorList>
    </citation>
    <scope>NUCLEOTIDE SEQUENCE [LARGE SCALE GENOMIC DNA]</scope>
    <source>
        <strain evidence="7 8">Sb_GMNB300</strain>
    </source>
</reference>
<feature type="compositionally biased region" description="Low complexity" evidence="6">
    <location>
        <begin position="85"/>
        <end position="95"/>
    </location>
</feature>
<evidence type="ECO:0000256" key="2">
    <source>
        <dbReference type="ARBA" id="ARBA00022737"/>
    </source>
</evidence>
<organism evidence="7 8">
    <name type="scientific">Sphaerosporella brunnea</name>
    <dbReference type="NCBI Taxonomy" id="1250544"/>
    <lineage>
        <taxon>Eukaryota</taxon>
        <taxon>Fungi</taxon>
        <taxon>Dikarya</taxon>
        <taxon>Ascomycota</taxon>
        <taxon>Pezizomycotina</taxon>
        <taxon>Pezizomycetes</taxon>
        <taxon>Pezizales</taxon>
        <taxon>Pyronemataceae</taxon>
        <taxon>Sphaerosporella</taxon>
    </lineage>
</organism>
<dbReference type="PROSITE" id="PS51375">
    <property type="entry name" value="PPR"/>
    <property type="match status" value="1"/>
</dbReference>
<keyword evidence="8" id="KW-1185">Reference proteome</keyword>
<dbReference type="Pfam" id="PF01535">
    <property type="entry name" value="PPR"/>
    <property type="match status" value="1"/>
</dbReference>
<evidence type="ECO:0000256" key="3">
    <source>
        <dbReference type="ARBA" id="ARBA00044493"/>
    </source>
</evidence>
<dbReference type="AlphaFoldDB" id="A0A5J5EQM1"/>
<comment type="function">
    <text evidence="3">Regulates mitochondrial small subunit maturation by controlling 15S rRNA 5'-end processing. Localizes to the 5' precursor of the 15S rRNA in a position that is subsequently occupied by mS47 in the mature yeast mtSSU. Uses structure and sequence-specific RNA recognition, binding to a single-stranded region of the precursor and specifically recognizing bases -6 to -1. The exchange of Ccm1 for mS47 is coupled to the irreversible removal of precursor rRNA that is accompanied by conformational changes of the mitoribosomal proteins uS5m and mS26. These conformational changes signal completion of 5'-end rRNA processing through protection of the mature 5'-end of the 15S rRNA and stabilization of mS47. The removal of the 5' precursor together with the dissociation of Ccm1 may be catalyzed by the 5'-3' exoribonuclease Pet127. Involved in the specific removal of group I introns in mitochondrial encoded transcripts.</text>
</comment>
<comment type="subunit">
    <text evidence="4">Binds to mitochondrial small subunit 15S rRNA.</text>
</comment>
<dbReference type="Proteomes" id="UP000326924">
    <property type="component" value="Unassembled WGS sequence"/>
</dbReference>
<dbReference type="InterPro" id="IPR011990">
    <property type="entry name" value="TPR-like_helical_dom_sf"/>
</dbReference>
<feature type="repeat" description="PPR" evidence="5">
    <location>
        <begin position="378"/>
        <end position="412"/>
    </location>
</feature>
<evidence type="ECO:0000313" key="7">
    <source>
        <dbReference type="EMBL" id="KAA8900657.1"/>
    </source>
</evidence>
<accession>A0A5J5EQM1</accession>
<keyword evidence="2" id="KW-0677">Repeat</keyword>
<protein>
    <recommendedName>
        <fullName evidence="9">Pentacotripeptide-repeat region of PRORP domain-containing protein</fullName>
    </recommendedName>
</protein>
<evidence type="ECO:0000313" key="8">
    <source>
        <dbReference type="Proteomes" id="UP000326924"/>
    </source>
</evidence>
<sequence length="634" mass="72331">MLPSHLADVTAVVRVSGRRICFSNARRPSRPHAAHLHIHHDATFSSRCPSYSHYPQRSKDSRASIDVLFVDSLVKASLCRAHSASYHASSRPSVSNRTCPGEPSTIRRKYSDVTLATPSRPDRFVPIRYRATLKSILKPPDGKPETPPSKTSSPRKNQKTRRALRIRPVTKEEIAKYQMPWLFSSSMMELEILRAFGRAVRDKTSTNAAIFELYRQLPGSRLPYMDRFTMERFISRMMTVPLRDQLSMLRYLTVIEDMKASKIPITRHEWNQASSFVTKAFKETTVAEMRAAFEIWAESEGDYNVAADATTFNILLDSASKSKSPVAAQRVLKEFHVREIKYDRFTYTTLIMYHAYTGDAAGVRQVYQSLIDSGEAVDNVVLNTLMTALIHCGDIESAERIFAFMKRAGVLTDKDPTPDMVEYRKERAFALILKRLSAQNIKDYQEYVQLPLGPNVASFHLFVHFHCRNANWGRVQELIREMKMFGLPLPDSIYLSLLKGFAWWGSSDPYNAWNGGRLEEVLRIVLDESAGVIKWARVYAVWAVRAVAKVYGNRELLQKVWEEIVAQWQRQGGTVNDFATGVYLAAIRDIMEETESEGWQRQQGLEQIERQERGQQEQQKPPPGPSEGPPKAPY</sequence>
<dbReference type="PANTHER" id="PTHR47447">
    <property type="entry name" value="OS03G0856100 PROTEIN"/>
    <property type="match status" value="1"/>
</dbReference>
<feature type="region of interest" description="Disordered" evidence="6">
    <location>
        <begin position="85"/>
        <end position="105"/>
    </location>
</feature>
<dbReference type="OrthoDB" id="1908178at2759"/>
<feature type="region of interest" description="Disordered" evidence="6">
    <location>
        <begin position="135"/>
        <end position="162"/>
    </location>
</feature>
<evidence type="ECO:0000256" key="1">
    <source>
        <dbReference type="ARBA" id="ARBA00006192"/>
    </source>
</evidence>